<gene>
    <name evidence="4" type="ORF">VZT92_027139</name>
</gene>
<dbReference type="SMART" id="SM00208">
    <property type="entry name" value="TNFR"/>
    <property type="match status" value="1"/>
</dbReference>
<feature type="transmembrane region" description="Helical" evidence="2">
    <location>
        <begin position="141"/>
        <end position="164"/>
    </location>
</feature>
<keyword evidence="1" id="KW-1015">Disulfide bond</keyword>
<dbReference type="InterPro" id="IPR011029">
    <property type="entry name" value="DEATH-like_dom_sf"/>
</dbReference>
<keyword evidence="2" id="KW-0812">Transmembrane</keyword>
<dbReference type="PROSITE" id="PS00652">
    <property type="entry name" value="TNFR_NGFR_1"/>
    <property type="match status" value="1"/>
</dbReference>
<protein>
    <recommendedName>
        <fullName evidence="3">TNFR-Cys domain-containing protein</fullName>
    </recommendedName>
</protein>
<reference evidence="4 5" key="1">
    <citation type="journal article" date="2024" name="Genome Biol. Evol.">
        <title>Chromosome-level genome assembly of the viviparous eelpout Zoarces viviparus.</title>
        <authorList>
            <person name="Fuhrmann N."/>
            <person name="Brasseur M.V."/>
            <person name="Bakowski C.E."/>
            <person name="Podsiadlowski L."/>
            <person name="Prost S."/>
            <person name="Krehenwinkel H."/>
            <person name="Mayer C."/>
        </authorList>
    </citation>
    <scope>NUCLEOTIDE SEQUENCE [LARGE SCALE GENOMIC DNA]</scope>
    <source>
        <strain evidence="4">NO-MEL_2022_Ind0_liver</strain>
    </source>
</reference>
<dbReference type="InterPro" id="IPR042355">
    <property type="entry name" value="IGFLR1"/>
</dbReference>
<dbReference type="PANTHER" id="PTHR14657">
    <property type="entry name" value="IGF-LIKE FAMILY RECEPTOR 1"/>
    <property type="match status" value="1"/>
</dbReference>
<dbReference type="Gene3D" id="1.10.533.10">
    <property type="entry name" value="Death Domain, Fas"/>
    <property type="match status" value="1"/>
</dbReference>
<evidence type="ECO:0000259" key="3">
    <source>
        <dbReference type="PROSITE" id="PS50050"/>
    </source>
</evidence>
<keyword evidence="5" id="KW-1185">Reference proteome</keyword>
<sequence length="311" mass="33859">MTHSQKCSNATTFWDIHTSKCVLCPRKPGYEVTTNCGYDDDGGQHETSLIKCEADTFNDGSGAHCQPCAPCPPGSTISTPCSTTSNTKCRFTGRGATGVAAPEPTTSHYDSGLFSTTTNQGSGFKPRAPTIRPYGHDVGPLWAIPFAILTSIMLVVICACLIYMKRKRGQHTVLSYRRRSSYINAGFSPLSAPPGNHDLEHILSPDILSAPLQTVLDNLDVLEELVILLDPENQGVKNTKHLASHCSFPATWITYTYSMKESKSPLKAVLEGVTSRQPDWTVGHLARLLKHMERNDAIAVLAKLGLNVMQV</sequence>
<feature type="domain" description="TNFR-Cys" evidence="3">
    <location>
        <begin position="51"/>
        <end position="89"/>
    </location>
</feature>
<keyword evidence="2" id="KW-1133">Transmembrane helix</keyword>
<dbReference type="InterPro" id="IPR001368">
    <property type="entry name" value="TNFR/NGFR_Cys_rich_reg"/>
</dbReference>
<dbReference type="Gene3D" id="2.10.50.10">
    <property type="entry name" value="Tumor Necrosis Factor Receptor, subunit A, domain 2"/>
    <property type="match status" value="1"/>
</dbReference>
<proteinExistence type="predicted"/>
<dbReference type="Proteomes" id="UP001488805">
    <property type="component" value="Unassembled WGS sequence"/>
</dbReference>
<feature type="repeat" description="TNFR-Cys" evidence="1">
    <location>
        <begin position="51"/>
        <end position="89"/>
    </location>
</feature>
<dbReference type="PANTHER" id="PTHR14657:SF2">
    <property type="entry name" value="IGF-LIKE FAMILY RECEPTOR 1"/>
    <property type="match status" value="1"/>
</dbReference>
<dbReference type="SUPFAM" id="SSF47986">
    <property type="entry name" value="DEATH domain"/>
    <property type="match status" value="1"/>
</dbReference>
<organism evidence="4 5">
    <name type="scientific">Zoarces viviparus</name>
    <name type="common">Viviparous eelpout</name>
    <name type="synonym">Blennius viviparus</name>
    <dbReference type="NCBI Taxonomy" id="48416"/>
    <lineage>
        <taxon>Eukaryota</taxon>
        <taxon>Metazoa</taxon>
        <taxon>Chordata</taxon>
        <taxon>Craniata</taxon>
        <taxon>Vertebrata</taxon>
        <taxon>Euteleostomi</taxon>
        <taxon>Actinopterygii</taxon>
        <taxon>Neopterygii</taxon>
        <taxon>Teleostei</taxon>
        <taxon>Neoteleostei</taxon>
        <taxon>Acanthomorphata</taxon>
        <taxon>Eupercaria</taxon>
        <taxon>Perciformes</taxon>
        <taxon>Cottioidei</taxon>
        <taxon>Zoarcales</taxon>
        <taxon>Zoarcidae</taxon>
        <taxon>Zoarcinae</taxon>
        <taxon>Zoarces</taxon>
    </lineage>
</organism>
<name>A0AAW1DTT4_ZOAVI</name>
<accession>A0AAW1DTT4</accession>
<keyword evidence="2" id="KW-0472">Membrane</keyword>
<dbReference type="Pfam" id="PF00020">
    <property type="entry name" value="TNFR_c6"/>
    <property type="match status" value="1"/>
</dbReference>
<dbReference type="EMBL" id="JBCEZU010000597">
    <property type="protein sequence ID" value="KAK9513622.1"/>
    <property type="molecule type" value="Genomic_DNA"/>
</dbReference>
<evidence type="ECO:0000313" key="5">
    <source>
        <dbReference type="Proteomes" id="UP001488805"/>
    </source>
</evidence>
<evidence type="ECO:0000256" key="1">
    <source>
        <dbReference type="PROSITE-ProRule" id="PRU00206"/>
    </source>
</evidence>
<comment type="caution">
    <text evidence="1">Lacks conserved residue(s) required for the propagation of feature annotation.</text>
</comment>
<comment type="caution">
    <text evidence="4">The sequence shown here is derived from an EMBL/GenBank/DDBJ whole genome shotgun (WGS) entry which is preliminary data.</text>
</comment>
<evidence type="ECO:0000256" key="2">
    <source>
        <dbReference type="SAM" id="Phobius"/>
    </source>
</evidence>
<dbReference type="GO" id="GO:0005886">
    <property type="term" value="C:plasma membrane"/>
    <property type="evidence" value="ECO:0007669"/>
    <property type="project" value="TreeGrafter"/>
</dbReference>
<feature type="disulfide bond" evidence="1">
    <location>
        <begin position="71"/>
        <end position="89"/>
    </location>
</feature>
<evidence type="ECO:0000313" key="4">
    <source>
        <dbReference type="EMBL" id="KAK9513622.1"/>
    </source>
</evidence>
<feature type="disulfide bond" evidence="1">
    <location>
        <begin position="68"/>
        <end position="81"/>
    </location>
</feature>
<dbReference type="PROSITE" id="PS50050">
    <property type="entry name" value="TNFR_NGFR_2"/>
    <property type="match status" value="1"/>
</dbReference>
<dbReference type="AlphaFoldDB" id="A0AAW1DTT4"/>